<accession>A0A4Z0BBW9</accession>
<comment type="caution">
    <text evidence="2">The sequence shown here is derived from an EMBL/GenBank/DDBJ whole genome shotgun (WGS) entry which is preliminary data.</text>
</comment>
<keyword evidence="3" id="KW-1185">Reference proteome</keyword>
<protein>
    <submittedName>
        <fullName evidence="2">Uncharacterized protein</fullName>
    </submittedName>
</protein>
<dbReference type="EMBL" id="SMLK01000010">
    <property type="protein sequence ID" value="TFY96696.1"/>
    <property type="molecule type" value="Genomic_DNA"/>
</dbReference>
<evidence type="ECO:0000313" key="3">
    <source>
        <dbReference type="Proteomes" id="UP000297839"/>
    </source>
</evidence>
<reference evidence="2 3" key="1">
    <citation type="submission" date="2019-03" db="EMBL/GenBank/DDBJ databases">
        <title>Ramlibacter sp. 18x22-1, whole genome shotgun sequence.</title>
        <authorList>
            <person name="Zhang X."/>
            <person name="Feng G."/>
            <person name="Zhu H."/>
        </authorList>
    </citation>
    <scope>NUCLEOTIDE SEQUENCE [LARGE SCALE GENOMIC DNA]</scope>
    <source>
        <strain evidence="2 3">18x22-1</strain>
    </source>
</reference>
<dbReference type="AlphaFoldDB" id="A0A4Z0BBW9"/>
<feature type="region of interest" description="Disordered" evidence="1">
    <location>
        <begin position="1"/>
        <end position="62"/>
    </location>
</feature>
<dbReference type="Proteomes" id="UP000297839">
    <property type="component" value="Unassembled WGS sequence"/>
</dbReference>
<sequence>MESEDPQDPAPDPLSRAGRARRSGEGLDSVLRHMREQARDRANESPRDEEGPQADTSRRKRG</sequence>
<feature type="compositionally biased region" description="Basic and acidic residues" evidence="1">
    <location>
        <begin position="22"/>
        <end position="50"/>
    </location>
</feature>
<organism evidence="2 3">
    <name type="scientific">Ramlibacter humi</name>
    <dbReference type="NCBI Taxonomy" id="2530451"/>
    <lineage>
        <taxon>Bacteria</taxon>
        <taxon>Pseudomonadati</taxon>
        <taxon>Pseudomonadota</taxon>
        <taxon>Betaproteobacteria</taxon>
        <taxon>Burkholderiales</taxon>
        <taxon>Comamonadaceae</taxon>
        <taxon>Ramlibacter</taxon>
    </lineage>
</organism>
<evidence type="ECO:0000313" key="2">
    <source>
        <dbReference type="EMBL" id="TFY96696.1"/>
    </source>
</evidence>
<gene>
    <name evidence="2" type="ORF">EZ216_20140</name>
</gene>
<dbReference type="RefSeq" id="WP_135251589.1">
    <property type="nucleotide sequence ID" value="NZ_SMLK01000010.1"/>
</dbReference>
<proteinExistence type="predicted"/>
<evidence type="ECO:0000256" key="1">
    <source>
        <dbReference type="SAM" id="MobiDB-lite"/>
    </source>
</evidence>
<name>A0A4Z0BBW9_9BURK</name>